<proteinExistence type="predicted"/>
<gene>
    <name evidence="2" type="ORF">ACFO8L_11575</name>
</gene>
<reference evidence="3" key="1">
    <citation type="journal article" date="2019" name="Int. J. Syst. Evol. Microbiol.">
        <title>The Global Catalogue of Microorganisms (GCM) 10K type strain sequencing project: providing services to taxonomists for standard genome sequencing and annotation.</title>
        <authorList>
            <consortium name="The Broad Institute Genomics Platform"/>
            <consortium name="The Broad Institute Genome Sequencing Center for Infectious Disease"/>
            <person name="Wu L."/>
            <person name="Ma J."/>
        </authorList>
    </citation>
    <scope>NUCLEOTIDE SEQUENCE [LARGE SCALE GENOMIC DNA]</scope>
    <source>
        <strain evidence="3">CCUG 49560</strain>
    </source>
</reference>
<dbReference type="SUPFAM" id="SSF53335">
    <property type="entry name" value="S-adenosyl-L-methionine-dependent methyltransferases"/>
    <property type="match status" value="1"/>
</dbReference>
<keyword evidence="2" id="KW-0808">Transferase</keyword>
<organism evidence="2 3">
    <name type="scientific">Sphaerisporangium corydalis</name>
    <dbReference type="NCBI Taxonomy" id="1441875"/>
    <lineage>
        <taxon>Bacteria</taxon>
        <taxon>Bacillati</taxon>
        <taxon>Actinomycetota</taxon>
        <taxon>Actinomycetes</taxon>
        <taxon>Streptosporangiales</taxon>
        <taxon>Streptosporangiaceae</taxon>
        <taxon>Sphaerisporangium</taxon>
    </lineage>
</organism>
<evidence type="ECO:0000313" key="3">
    <source>
        <dbReference type="Proteomes" id="UP001595891"/>
    </source>
</evidence>
<evidence type="ECO:0000313" key="2">
    <source>
        <dbReference type="EMBL" id="MFC4586719.1"/>
    </source>
</evidence>
<dbReference type="GO" id="GO:0008168">
    <property type="term" value="F:methyltransferase activity"/>
    <property type="evidence" value="ECO:0007669"/>
    <property type="project" value="UniProtKB-KW"/>
</dbReference>
<keyword evidence="2" id="KW-0489">Methyltransferase</keyword>
<dbReference type="CDD" id="cd02440">
    <property type="entry name" value="AdoMet_MTases"/>
    <property type="match status" value="1"/>
</dbReference>
<dbReference type="RefSeq" id="WP_262842439.1">
    <property type="nucleotide sequence ID" value="NZ_JANZYP010000011.1"/>
</dbReference>
<name>A0ABV9EEN5_9ACTN</name>
<accession>A0ABV9EEN5</accession>
<dbReference type="Proteomes" id="UP001595891">
    <property type="component" value="Unassembled WGS sequence"/>
</dbReference>
<sequence>MSVSTTPLTVADLLTDFDGAAPDELDAEYQRLVGALWNDGELTDEALAATPLLVAHLDQVDDGRKGYLLVLLGLLAEAEYPVAGEVVAAVRQGMDRYLELLGAAVNGTPLTLALLYLVSHFPADRERVLAAAEHLELEPGDQTRLERGVRELDPADPDLGRVWPSPSVWKLTDAEREFDKEWIRGLTPAQIAKNWENDTRTMLGYSGAMAYWAVRYGVPVEIPGVAAAAGAAAAPAAELGADTFGQYDDALRCPACKGSLEFGDDKVRCASCSVTYPIARGILDLAEGVSEDVSDVTHEATSDLLQKLAEMPSMGLYYESVLRPAYLRIAGANWGGAVTPGDEDDYVAEHIAPVDGPVLDLAAGAGRWTAIVARTVGADRLIALDMGLPMLTVLREKLPAVPAVRASALDIPFEDASFGAVNCWNALHAFPDDAATAISEVGRVLRPGGTFTMMTFVFDSDPIARYFQESHFFPSRPEGMLLFTEVELRRWLADAGMSVRDYSGPGCFAYVTAVRD</sequence>
<dbReference type="Gene3D" id="2.20.25.10">
    <property type="match status" value="1"/>
</dbReference>
<dbReference type="SUPFAM" id="SSF158997">
    <property type="entry name" value="Trm112p-like"/>
    <property type="match status" value="1"/>
</dbReference>
<evidence type="ECO:0000259" key="1">
    <source>
        <dbReference type="Pfam" id="PF13649"/>
    </source>
</evidence>
<dbReference type="InterPro" id="IPR041698">
    <property type="entry name" value="Methyltransf_25"/>
</dbReference>
<dbReference type="Gene3D" id="3.40.50.150">
    <property type="entry name" value="Vaccinia Virus protein VP39"/>
    <property type="match status" value="1"/>
</dbReference>
<keyword evidence="3" id="KW-1185">Reference proteome</keyword>
<comment type="caution">
    <text evidence="2">The sequence shown here is derived from an EMBL/GenBank/DDBJ whole genome shotgun (WGS) entry which is preliminary data.</text>
</comment>
<protein>
    <submittedName>
        <fullName evidence="2">Methyltransferase domain-containing protein</fullName>
    </submittedName>
</protein>
<dbReference type="EMBL" id="JBHSFN010000006">
    <property type="protein sequence ID" value="MFC4586719.1"/>
    <property type="molecule type" value="Genomic_DNA"/>
</dbReference>
<dbReference type="InterPro" id="IPR029063">
    <property type="entry name" value="SAM-dependent_MTases_sf"/>
</dbReference>
<dbReference type="GO" id="GO:0032259">
    <property type="term" value="P:methylation"/>
    <property type="evidence" value="ECO:0007669"/>
    <property type="project" value="UniProtKB-KW"/>
</dbReference>
<dbReference type="Pfam" id="PF13649">
    <property type="entry name" value="Methyltransf_25"/>
    <property type="match status" value="1"/>
</dbReference>
<dbReference type="PANTHER" id="PTHR43591">
    <property type="entry name" value="METHYLTRANSFERASE"/>
    <property type="match status" value="1"/>
</dbReference>
<feature type="domain" description="Methyltransferase" evidence="1">
    <location>
        <begin position="358"/>
        <end position="449"/>
    </location>
</feature>